<dbReference type="Proteomes" id="UP001243212">
    <property type="component" value="Unassembled WGS sequence"/>
</dbReference>
<evidence type="ECO:0000256" key="4">
    <source>
        <dbReference type="PROSITE-ProRule" id="PRU00277"/>
    </source>
</evidence>
<reference evidence="7 8" key="1">
    <citation type="submission" date="2023-07" db="EMBL/GenBank/DDBJ databases">
        <title>Sequencing the genomes of 1000 actinobacteria strains.</title>
        <authorList>
            <person name="Klenk H.-P."/>
        </authorList>
    </citation>
    <scope>NUCLEOTIDE SEQUENCE [LARGE SCALE GENOMIC DNA]</scope>
    <source>
        <strain evidence="7 8">DSM 17163</strain>
    </source>
</reference>
<dbReference type="SUPFAM" id="SSF54534">
    <property type="entry name" value="FKBP-like"/>
    <property type="match status" value="1"/>
</dbReference>
<comment type="catalytic activity">
    <reaction evidence="1 4 5">
        <text>[protein]-peptidylproline (omega=180) = [protein]-peptidylproline (omega=0)</text>
        <dbReference type="Rhea" id="RHEA:16237"/>
        <dbReference type="Rhea" id="RHEA-COMP:10747"/>
        <dbReference type="Rhea" id="RHEA-COMP:10748"/>
        <dbReference type="ChEBI" id="CHEBI:83833"/>
        <dbReference type="ChEBI" id="CHEBI:83834"/>
        <dbReference type="EC" id="5.2.1.8"/>
    </reaction>
</comment>
<name>A0ABT9NE80_9ACTO</name>
<gene>
    <name evidence="7" type="ORF">J2S70_000097</name>
</gene>
<evidence type="ECO:0000259" key="6">
    <source>
        <dbReference type="PROSITE" id="PS50059"/>
    </source>
</evidence>
<evidence type="ECO:0000313" key="8">
    <source>
        <dbReference type="Proteomes" id="UP001243212"/>
    </source>
</evidence>
<comment type="similarity">
    <text evidence="5">Belongs to the FKBP-type PPIase family.</text>
</comment>
<organism evidence="7 8">
    <name type="scientific">Trueperella bonasi</name>
    <dbReference type="NCBI Taxonomy" id="312286"/>
    <lineage>
        <taxon>Bacteria</taxon>
        <taxon>Bacillati</taxon>
        <taxon>Actinomycetota</taxon>
        <taxon>Actinomycetes</taxon>
        <taxon>Actinomycetales</taxon>
        <taxon>Actinomycetaceae</taxon>
        <taxon>Trueperella</taxon>
    </lineage>
</organism>
<dbReference type="PROSITE" id="PS50059">
    <property type="entry name" value="FKBP_PPIASE"/>
    <property type="match status" value="1"/>
</dbReference>
<comment type="caution">
    <text evidence="7">The sequence shown here is derived from an EMBL/GenBank/DDBJ whole genome shotgun (WGS) entry which is preliminary data.</text>
</comment>
<sequence length="291" mass="30708">MRKAKRALLIIAGFILGCLMGFAISAIQYRIDVVEAPLVAGIEGDFGSTVTANVEGHVNFRDGEDLVAATMTVEEEGNGRVIEPGQQIFARVTTFHVDAEGRATSIDETEILGSATSETLGENEPYIIGEAEGSRIVVVLPETARTGLIRVIDVLPTVLQGEHGIVDARDGLPSLSSGEDGIPVVESGGGQIATFADNVIISGYGQQIEPSDSVIINYMIVRPNGSVIESTWNHPQPTVLNVDEVFPGLHTALVDSRVGTRMVVAVPAALAQGQDDVALVIDVLGKLRAES</sequence>
<dbReference type="EMBL" id="JAUSQX010000001">
    <property type="protein sequence ID" value="MDP9805515.1"/>
    <property type="molecule type" value="Genomic_DNA"/>
</dbReference>
<evidence type="ECO:0000256" key="1">
    <source>
        <dbReference type="ARBA" id="ARBA00000971"/>
    </source>
</evidence>
<proteinExistence type="inferred from homology"/>
<evidence type="ECO:0000313" key="7">
    <source>
        <dbReference type="EMBL" id="MDP9805515.1"/>
    </source>
</evidence>
<dbReference type="Gene3D" id="3.10.50.40">
    <property type="match status" value="1"/>
</dbReference>
<keyword evidence="2 4" id="KW-0697">Rotamase</keyword>
<dbReference type="EC" id="5.2.1.8" evidence="5"/>
<evidence type="ECO:0000256" key="5">
    <source>
        <dbReference type="RuleBase" id="RU003915"/>
    </source>
</evidence>
<keyword evidence="3 4" id="KW-0413">Isomerase</keyword>
<dbReference type="PROSITE" id="PS51257">
    <property type="entry name" value="PROKAR_LIPOPROTEIN"/>
    <property type="match status" value="1"/>
</dbReference>
<dbReference type="RefSeq" id="WP_307681794.1">
    <property type="nucleotide sequence ID" value="NZ_JAUSQX010000001.1"/>
</dbReference>
<dbReference type="InterPro" id="IPR001179">
    <property type="entry name" value="PPIase_FKBP_dom"/>
</dbReference>
<evidence type="ECO:0000256" key="2">
    <source>
        <dbReference type="ARBA" id="ARBA00023110"/>
    </source>
</evidence>
<protein>
    <recommendedName>
        <fullName evidence="5">Peptidyl-prolyl cis-trans isomerase</fullName>
        <ecNumber evidence="5">5.2.1.8</ecNumber>
    </recommendedName>
</protein>
<accession>A0ABT9NE80</accession>
<feature type="domain" description="PPIase FKBP-type" evidence="6">
    <location>
        <begin position="211"/>
        <end position="291"/>
    </location>
</feature>
<dbReference type="InterPro" id="IPR046357">
    <property type="entry name" value="PPIase_dom_sf"/>
</dbReference>
<dbReference type="Pfam" id="PF00254">
    <property type="entry name" value="FKBP_C"/>
    <property type="match status" value="1"/>
</dbReference>
<keyword evidence="8" id="KW-1185">Reference proteome</keyword>
<evidence type="ECO:0000256" key="3">
    <source>
        <dbReference type="ARBA" id="ARBA00023235"/>
    </source>
</evidence>